<evidence type="ECO:0000313" key="3">
    <source>
        <dbReference type="Proteomes" id="UP000265020"/>
    </source>
</evidence>
<dbReference type="GO" id="GO:0006260">
    <property type="term" value="P:DNA replication"/>
    <property type="evidence" value="ECO:0007669"/>
    <property type="project" value="TreeGrafter"/>
</dbReference>
<dbReference type="InterPro" id="IPR009003">
    <property type="entry name" value="Peptidase_S1_PA"/>
</dbReference>
<reference evidence="2" key="2">
    <citation type="submission" date="2025-09" db="UniProtKB">
        <authorList>
            <consortium name="Ensembl"/>
        </authorList>
    </citation>
    <scope>IDENTIFICATION</scope>
</reference>
<dbReference type="STRING" id="28743.ENSCVAP00000032123"/>
<accession>A0A3Q2EHV7</accession>
<dbReference type="SUPFAM" id="SSF50494">
    <property type="entry name" value="Trypsin-like serine proteases"/>
    <property type="match status" value="1"/>
</dbReference>
<organism evidence="2 3">
    <name type="scientific">Cyprinodon variegatus</name>
    <name type="common">Sheepshead minnow</name>
    <dbReference type="NCBI Taxonomy" id="28743"/>
    <lineage>
        <taxon>Eukaryota</taxon>
        <taxon>Metazoa</taxon>
        <taxon>Chordata</taxon>
        <taxon>Craniata</taxon>
        <taxon>Vertebrata</taxon>
        <taxon>Euteleostomi</taxon>
        <taxon>Actinopterygii</taxon>
        <taxon>Neopterygii</taxon>
        <taxon>Teleostei</taxon>
        <taxon>Neoteleostei</taxon>
        <taxon>Acanthomorphata</taxon>
        <taxon>Ovalentaria</taxon>
        <taxon>Atherinomorphae</taxon>
        <taxon>Cyprinodontiformes</taxon>
        <taxon>Cyprinodontidae</taxon>
        <taxon>Cyprinodon</taxon>
    </lineage>
</organism>
<sequence length="599" mass="68031">MAPKRRKTAEHMKDIRSFFEKENNVPGSSIKTPARKPKKVPESETPLRTPLRVKDENGNDPPTTHSHRFTVKFKPTDRKEYTIDCDKPRSVLEAIKHSLGPTNMLNFPDENIIIQLGKEDKDSVVPTHFPCSCVGDGETLIINHSKSEKIEEVQDQHDKTILPKENYSVFFIDKVGGLKTKTKDLFRSKMIKQFKYLCVYGEKGMTVEEALKRDGRFIDNLGEFTLSDNENPDVLTLRTQRVDSLHQKAFKIRLPLNKWENVETQMRSILDVARNSGKSVRKVMEEPTSSVNTAEIYQLLRQQFPDLKEWMEKRFPADSYQEALKLKNENFGKIQQSFSEVHRIRKLLKMGQSVCKVIISGFSQGTGFVLFDRLILTSAHLFKGCVQGKNILDHINVSALFNYDDPEPETNYFYFSAEKTFIDIDDELDYAVLMLEPGGQKSNPKTNVDNVKVPPGLLNKFGSLPMNGEACIIGHPAGGVKKIDPTCIIEPKGREQAVNDHIAKHKDSMFILQSVFQIQNRGIEDIMMGGDKAEKVATYHTFMYHGASGSPVFDAHGRLFGIHTAGYCYELPHTKGSVIEYAYPLLTIFEKFVSNLKES</sequence>
<dbReference type="GO" id="GO:0000785">
    <property type="term" value="C:chromatin"/>
    <property type="evidence" value="ECO:0007669"/>
    <property type="project" value="TreeGrafter"/>
</dbReference>
<dbReference type="PANTHER" id="PTHR14389">
    <property type="entry name" value="SI:CH1073-475A24.1"/>
    <property type="match status" value="1"/>
</dbReference>
<keyword evidence="3" id="KW-1185">Reference proteome</keyword>
<dbReference type="OMA" id="IMMGGEK"/>
<dbReference type="Pfam" id="PF13365">
    <property type="entry name" value="Trypsin_2"/>
    <property type="match status" value="1"/>
</dbReference>
<feature type="region of interest" description="Disordered" evidence="1">
    <location>
        <begin position="1"/>
        <end position="67"/>
    </location>
</feature>
<dbReference type="GeneTree" id="ENSGT00390000005182"/>
<dbReference type="PANTHER" id="PTHR14389:SF3">
    <property type="entry name" value="PROTEIN FAM111A-LIKE"/>
    <property type="match status" value="1"/>
</dbReference>
<dbReference type="Gene3D" id="2.40.10.120">
    <property type="match status" value="1"/>
</dbReference>
<evidence type="ECO:0000313" key="2">
    <source>
        <dbReference type="Ensembl" id="ENSCVAP00000032123.1"/>
    </source>
</evidence>
<dbReference type="GO" id="GO:0005634">
    <property type="term" value="C:nucleus"/>
    <property type="evidence" value="ECO:0007669"/>
    <property type="project" value="TreeGrafter"/>
</dbReference>
<evidence type="ECO:0000256" key="1">
    <source>
        <dbReference type="SAM" id="MobiDB-lite"/>
    </source>
</evidence>
<protein>
    <submittedName>
        <fullName evidence="2">Protein FAM111A-like</fullName>
    </submittedName>
</protein>
<feature type="compositionally biased region" description="Basic and acidic residues" evidence="1">
    <location>
        <begin position="9"/>
        <end position="23"/>
    </location>
</feature>
<dbReference type="Ensembl" id="ENSCVAT00000027639.1">
    <property type="protein sequence ID" value="ENSCVAP00000032123.1"/>
    <property type="gene ID" value="ENSCVAG00000021928.1"/>
</dbReference>
<proteinExistence type="predicted"/>
<reference evidence="2" key="1">
    <citation type="submission" date="2025-08" db="UniProtKB">
        <authorList>
            <consortium name="Ensembl"/>
        </authorList>
    </citation>
    <scope>IDENTIFICATION</scope>
</reference>
<dbReference type="AlphaFoldDB" id="A0A3Q2EHV7"/>
<name>A0A3Q2EHV7_CYPVA</name>
<dbReference type="Proteomes" id="UP000265020">
    <property type="component" value="Unassembled WGS sequence"/>
</dbReference>